<organism evidence="2 3">
    <name type="scientific">Puccinia sorghi</name>
    <dbReference type="NCBI Taxonomy" id="27349"/>
    <lineage>
        <taxon>Eukaryota</taxon>
        <taxon>Fungi</taxon>
        <taxon>Dikarya</taxon>
        <taxon>Basidiomycota</taxon>
        <taxon>Pucciniomycotina</taxon>
        <taxon>Pucciniomycetes</taxon>
        <taxon>Pucciniales</taxon>
        <taxon>Pucciniaceae</taxon>
        <taxon>Puccinia</taxon>
    </lineage>
</organism>
<keyword evidence="1" id="KW-0812">Transmembrane</keyword>
<feature type="transmembrane region" description="Helical" evidence="1">
    <location>
        <begin position="420"/>
        <end position="437"/>
    </location>
</feature>
<keyword evidence="3" id="KW-1185">Reference proteome</keyword>
<gene>
    <name evidence="2" type="ORF">VP01_172g3</name>
</gene>
<comment type="caution">
    <text evidence="2">The sequence shown here is derived from an EMBL/GenBank/DDBJ whole genome shotgun (WGS) entry which is preliminary data.</text>
</comment>
<reference evidence="2 3" key="1">
    <citation type="submission" date="2015-08" db="EMBL/GenBank/DDBJ databases">
        <title>Next Generation Sequencing and Analysis of the Genome of Puccinia sorghi L Schw, the Causal Agent of Maize Common Rust.</title>
        <authorList>
            <person name="Rochi L."/>
            <person name="Burguener G."/>
            <person name="Darino M."/>
            <person name="Turjanski A."/>
            <person name="Kreff E."/>
            <person name="Dieguez M.J."/>
            <person name="Sacco F."/>
        </authorList>
    </citation>
    <scope>NUCLEOTIDE SEQUENCE [LARGE SCALE GENOMIC DNA]</scope>
    <source>
        <strain evidence="2 3">RO10H11247</strain>
    </source>
</reference>
<proteinExistence type="predicted"/>
<keyword evidence="1" id="KW-1133">Transmembrane helix</keyword>
<name>A0A0L6VFX0_9BASI</name>
<evidence type="ECO:0000313" key="3">
    <source>
        <dbReference type="Proteomes" id="UP000037035"/>
    </source>
</evidence>
<evidence type="ECO:0000256" key="1">
    <source>
        <dbReference type="SAM" id="Phobius"/>
    </source>
</evidence>
<dbReference type="Proteomes" id="UP000037035">
    <property type="component" value="Unassembled WGS sequence"/>
</dbReference>
<dbReference type="VEuPathDB" id="FungiDB:VP01_172g3"/>
<evidence type="ECO:0000313" key="2">
    <source>
        <dbReference type="EMBL" id="KNZ59437.1"/>
    </source>
</evidence>
<keyword evidence="1" id="KW-0472">Membrane</keyword>
<dbReference type="EMBL" id="LAVV01006537">
    <property type="protein sequence ID" value="KNZ59437.1"/>
    <property type="molecule type" value="Genomic_DNA"/>
</dbReference>
<accession>A0A0L6VFX0</accession>
<sequence length="453" mass="50133">MEGCSCELCLCWLVASVVNHHGPLPAPSGSLIPPLLNHEGSILLQGVHIIISVRIGPWILRLVVFTPSRLVSTDYLYNPANAREPVKNARRILNKPNLIVHQELTYPQLISTVSPCPKLHFLAIYPQWFGELLFSFPPIFYSVSFEYLKLHYPVVYFSFLFFSAKPEFPLKNYAVLRSNLPTNTKLKGVEGGLESISSKEGGRGQSGWRRHVKVGAGRLARISSNEQAGGCQHCSGAGWQSRGGGAAAGIDVVCTMDSTGSDKRIIKREIESQISSSKKYQEEQESWINKPSLIVKTGNWGFSQTQIISTLILPSIHYPVSLNKLSPYHQIPPAYRIALGPSDTTRCGFRSLLKEIQYPFPSEPVVVLAPFGQGSKGGDGWEWLAKAVEWLGKAGWVGRQVVRSSGRARSTGAEGQQLEIVFFFFFLFLVGWLLWISSSHPLAQPSSSIILNQ</sequence>
<dbReference type="AlphaFoldDB" id="A0A0L6VFX0"/>
<protein>
    <submittedName>
        <fullName evidence="2">Uncharacterized protein</fullName>
    </submittedName>
</protein>